<dbReference type="EMBL" id="UINC01005426">
    <property type="protein sequence ID" value="SVA21250.1"/>
    <property type="molecule type" value="Genomic_DNA"/>
</dbReference>
<dbReference type="SUPFAM" id="SSF49764">
    <property type="entry name" value="HSP20-like chaperones"/>
    <property type="match status" value="1"/>
</dbReference>
<evidence type="ECO:0000313" key="2">
    <source>
        <dbReference type="EMBL" id="SVA21250.1"/>
    </source>
</evidence>
<dbReference type="PANTHER" id="PTHR11527">
    <property type="entry name" value="HEAT-SHOCK PROTEIN 20 FAMILY MEMBER"/>
    <property type="match status" value="1"/>
</dbReference>
<name>A0A381TZ31_9ZZZZ</name>
<dbReference type="AlphaFoldDB" id="A0A381TZ31"/>
<dbReference type="CDD" id="cd06471">
    <property type="entry name" value="ACD_LpsHSP_like"/>
    <property type="match status" value="1"/>
</dbReference>
<organism evidence="2">
    <name type="scientific">marine metagenome</name>
    <dbReference type="NCBI Taxonomy" id="408172"/>
    <lineage>
        <taxon>unclassified sequences</taxon>
        <taxon>metagenomes</taxon>
        <taxon>ecological metagenomes</taxon>
    </lineage>
</organism>
<accession>A0A381TZ31</accession>
<reference evidence="2" key="1">
    <citation type="submission" date="2018-05" db="EMBL/GenBank/DDBJ databases">
        <authorList>
            <person name="Lanie J.A."/>
            <person name="Ng W.-L."/>
            <person name="Kazmierczak K.M."/>
            <person name="Andrzejewski T.M."/>
            <person name="Davidsen T.M."/>
            <person name="Wayne K.J."/>
            <person name="Tettelin H."/>
            <person name="Glass J.I."/>
            <person name="Rusch D."/>
            <person name="Podicherti R."/>
            <person name="Tsui H.-C.T."/>
            <person name="Winkler M.E."/>
        </authorList>
    </citation>
    <scope>NUCLEOTIDE SEQUENCE</scope>
</reference>
<dbReference type="Pfam" id="PF00011">
    <property type="entry name" value="HSP20"/>
    <property type="match status" value="1"/>
</dbReference>
<gene>
    <name evidence="2" type="ORF">METZ01_LOCUS74104</name>
</gene>
<dbReference type="InterPro" id="IPR031107">
    <property type="entry name" value="Small_HSP"/>
</dbReference>
<protein>
    <recommendedName>
        <fullName evidence="1">SHSP domain-containing protein</fullName>
    </recommendedName>
</protein>
<dbReference type="InterPro" id="IPR002068">
    <property type="entry name" value="A-crystallin/Hsp20_dom"/>
</dbReference>
<feature type="domain" description="SHSP" evidence="1">
    <location>
        <begin position="32"/>
        <end position="145"/>
    </location>
</feature>
<dbReference type="InterPro" id="IPR008978">
    <property type="entry name" value="HSP20-like_chaperone"/>
</dbReference>
<sequence length="145" mass="16651">MTLVKWTPTRSLITDFDRIMDNIFNDGWNVMPNYRSHSPAVDIAEDEKEFTLTADFPGFTKKDVGIEVNDGVLTLKANREIDNESNDDGFYRIRERRYGSFSRSFTLPENVLEDNINAKFKNGSLTVSLPKAEEVKPEVRQIKIS</sequence>
<dbReference type="PROSITE" id="PS01031">
    <property type="entry name" value="SHSP"/>
    <property type="match status" value="1"/>
</dbReference>
<dbReference type="Gene3D" id="2.60.40.790">
    <property type="match status" value="1"/>
</dbReference>
<proteinExistence type="predicted"/>
<evidence type="ECO:0000259" key="1">
    <source>
        <dbReference type="PROSITE" id="PS01031"/>
    </source>
</evidence>